<feature type="region of interest" description="Disordered" evidence="1">
    <location>
        <begin position="760"/>
        <end position="783"/>
    </location>
</feature>
<protein>
    <recommendedName>
        <fullName evidence="6">Sorting nexin-29</fullName>
    </recommendedName>
</protein>
<proteinExistence type="predicted"/>
<feature type="compositionally biased region" description="Basic and acidic residues" evidence="1">
    <location>
        <begin position="321"/>
        <end position="351"/>
    </location>
</feature>
<dbReference type="PROSITE" id="PS50195">
    <property type="entry name" value="PX"/>
    <property type="match status" value="1"/>
</dbReference>
<feature type="compositionally biased region" description="Low complexity" evidence="1">
    <location>
        <begin position="360"/>
        <end position="384"/>
    </location>
</feature>
<name>A0AAD9NUZ2_RIDPI</name>
<evidence type="ECO:0000313" key="5">
    <source>
        <dbReference type="Proteomes" id="UP001209878"/>
    </source>
</evidence>
<dbReference type="InterPro" id="IPR037213">
    <property type="entry name" value="Run_dom_sf"/>
</dbReference>
<feature type="region of interest" description="Disordered" evidence="1">
    <location>
        <begin position="281"/>
        <end position="387"/>
    </location>
</feature>
<dbReference type="Gene3D" id="1.20.58.900">
    <property type="match status" value="1"/>
</dbReference>
<keyword evidence="5" id="KW-1185">Reference proteome</keyword>
<evidence type="ECO:0000256" key="1">
    <source>
        <dbReference type="SAM" id="MobiDB-lite"/>
    </source>
</evidence>
<dbReference type="InterPro" id="IPR004012">
    <property type="entry name" value="Run_dom"/>
</dbReference>
<comment type="caution">
    <text evidence="4">The sequence shown here is derived from an EMBL/GenBank/DDBJ whole genome shotgun (WGS) entry which is preliminary data.</text>
</comment>
<dbReference type="InterPro" id="IPR036871">
    <property type="entry name" value="PX_dom_sf"/>
</dbReference>
<sequence length="783" mass="86693">METEPCFWNMIVRHLSKHELHRYMLLKHVRTDSGRGRAWLRSTLNEHSLEKYMLMIVGNETMLSEFYEDWAFMRDQECGNVLPATAAGLDNKIINSSNLPLDSAFVPREEEDQMPVIASESVSPQVTRKKEKKKKRKKMANIVCFDDDDKIGSYATSPASSVSSPWPKTNKSKLDASVVVHAATLKTTSGFKLPPESVPVTSIDNILNSGKIESDVTCLDSESAAVVENTETLCSFTEGSIDVEKSKSDQSESLVETTPENSIGPNEQLDEVMKSFSNILDTYPLHSPTDSPDVSTQAPPGDQDSDLVLPPVEQTVLSSNENDHNADKKQIEATDGSSSERMRSDSMRIRQSESATSLPSVGTSVTSTASESSSSCHIGSGSESLDVTMTPINRGKASIGDTVCTCGIGEDLVSGDSSEVPSCSEETETNVFAASRSQKGFVDSSLRVLLDGETQTSASLRLELEELKKLSESRQDRDSQTIKAIRWKEQQNGDRGAITQTPENELLKHQLKKYVNAVQMLRRQGASDEELNGIHLDDIQPAVPPAPSVIDYSHEASEYEKKLIQVAEMHGELMEFNETLQKQLMSRESHLKRLAEELIGLRGPLPGDYHSSEDSISLSSEMGATAGPLINIWIPSAFQRGTSSDTYHVYQVYVRIRDEEWNVYRRYSEFHKLHTYLKKQYPVTATFKFPSKKAVGNKQLRCVESRRVKLQMYLRLAINAVQAADAQLSTHGSRQRLVELLPFFGEGPVTGAKSKINKATVARDASAPRNGPEPAESHQYMGL</sequence>
<evidence type="ECO:0000313" key="4">
    <source>
        <dbReference type="EMBL" id="KAK2181643.1"/>
    </source>
</evidence>
<evidence type="ECO:0000259" key="3">
    <source>
        <dbReference type="PROSITE" id="PS50826"/>
    </source>
</evidence>
<accession>A0AAD9NUZ2</accession>
<dbReference type="SMART" id="SM00312">
    <property type="entry name" value="PX"/>
    <property type="match status" value="1"/>
</dbReference>
<dbReference type="SUPFAM" id="SSF140741">
    <property type="entry name" value="RUN domain-like"/>
    <property type="match status" value="1"/>
</dbReference>
<evidence type="ECO:0000259" key="2">
    <source>
        <dbReference type="PROSITE" id="PS50195"/>
    </source>
</evidence>
<dbReference type="EMBL" id="JAODUO010000387">
    <property type="protein sequence ID" value="KAK2181643.1"/>
    <property type="molecule type" value="Genomic_DNA"/>
</dbReference>
<feature type="domain" description="PX" evidence="2">
    <location>
        <begin position="628"/>
        <end position="751"/>
    </location>
</feature>
<dbReference type="Proteomes" id="UP001209878">
    <property type="component" value="Unassembled WGS sequence"/>
</dbReference>
<dbReference type="Pfam" id="PF02759">
    <property type="entry name" value="RUN"/>
    <property type="match status" value="1"/>
</dbReference>
<feature type="compositionally biased region" description="Polar residues" evidence="1">
    <location>
        <begin position="251"/>
        <end position="265"/>
    </location>
</feature>
<gene>
    <name evidence="4" type="ORF">NP493_386g01011</name>
</gene>
<reference evidence="4" key="1">
    <citation type="journal article" date="2023" name="Mol. Biol. Evol.">
        <title>Third-Generation Sequencing Reveals the Adaptive Role of the Epigenome in Three Deep-Sea Polychaetes.</title>
        <authorList>
            <person name="Perez M."/>
            <person name="Aroh O."/>
            <person name="Sun Y."/>
            <person name="Lan Y."/>
            <person name="Juniper S.K."/>
            <person name="Young C.R."/>
            <person name="Angers B."/>
            <person name="Qian P.Y."/>
        </authorList>
    </citation>
    <scope>NUCLEOTIDE SEQUENCE</scope>
    <source>
        <strain evidence="4">R07B-5</strain>
    </source>
</reference>
<dbReference type="PANTHER" id="PTHR47194">
    <property type="entry name" value="SORTING NEXIN-29-RELATED"/>
    <property type="match status" value="1"/>
</dbReference>
<organism evidence="4 5">
    <name type="scientific">Ridgeia piscesae</name>
    <name type="common">Tubeworm</name>
    <dbReference type="NCBI Taxonomy" id="27915"/>
    <lineage>
        <taxon>Eukaryota</taxon>
        <taxon>Metazoa</taxon>
        <taxon>Spiralia</taxon>
        <taxon>Lophotrochozoa</taxon>
        <taxon>Annelida</taxon>
        <taxon>Polychaeta</taxon>
        <taxon>Sedentaria</taxon>
        <taxon>Canalipalpata</taxon>
        <taxon>Sabellida</taxon>
        <taxon>Siboglinidae</taxon>
        <taxon>Ridgeia</taxon>
    </lineage>
</organism>
<dbReference type="AlphaFoldDB" id="A0AAD9NUZ2"/>
<dbReference type="CDD" id="cd07277">
    <property type="entry name" value="PX_RUN"/>
    <property type="match status" value="1"/>
</dbReference>
<dbReference type="Pfam" id="PF00787">
    <property type="entry name" value="PX"/>
    <property type="match status" value="1"/>
</dbReference>
<dbReference type="Gene3D" id="3.30.1520.10">
    <property type="entry name" value="Phox-like domain"/>
    <property type="match status" value="1"/>
</dbReference>
<dbReference type="GO" id="GO:0035091">
    <property type="term" value="F:phosphatidylinositol binding"/>
    <property type="evidence" value="ECO:0007669"/>
    <property type="project" value="InterPro"/>
</dbReference>
<dbReference type="PROSITE" id="PS50826">
    <property type="entry name" value="RUN"/>
    <property type="match status" value="1"/>
</dbReference>
<dbReference type="InterPro" id="IPR001683">
    <property type="entry name" value="PX_dom"/>
</dbReference>
<dbReference type="SMART" id="SM00593">
    <property type="entry name" value="RUN"/>
    <property type="match status" value="1"/>
</dbReference>
<feature type="region of interest" description="Disordered" evidence="1">
    <location>
        <begin position="243"/>
        <end position="267"/>
    </location>
</feature>
<evidence type="ECO:0008006" key="6">
    <source>
        <dbReference type="Google" id="ProtNLM"/>
    </source>
</evidence>
<feature type="compositionally biased region" description="Polar residues" evidence="1">
    <location>
        <begin position="288"/>
        <end position="298"/>
    </location>
</feature>
<dbReference type="PANTHER" id="PTHR47194:SF3">
    <property type="entry name" value="SORTING NEXIN 29"/>
    <property type="match status" value="1"/>
</dbReference>
<feature type="domain" description="RUN" evidence="3">
    <location>
        <begin position="1"/>
        <end position="104"/>
    </location>
</feature>
<dbReference type="SUPFAM" id="SSF64268">
    <property type="entry name" value="PX domain"/>
    <property type="match status" value="1"/>
</dbReference>
<dbReference type="InterPro" id="IPR037916">
    <property type="entry name" value="SNX29_PX"/>
</dbReference>